<dbReference type="AlphaFoldDB" id="X1TMI1"/>
<proteinExistence type="predicted"/>
<comment type="caution">
    <text evidence="1">The sequence shown here is derived from an EMBL/GenBank/DDBJ whole genome shotgun (WGS) entry which is preliminary data.</text>
</comment>
<sequence>DECQCNENERDFPESEENTLSKIWIAKHDGSLSHKEEFDFNRCFEFITPILKTKKEFLQALKDFKENVCLNKPLKDVIAFNNSCGCHLHIGLDIDNKKFYKLLDYSILIDMRNLFFKLLKGSRKLSNETKEKVKSHYFRSYSKRLQKRSYLSVSIIS</sequence>
<dbReference type="Pfam" id="PF12224">
    <property type="entry name" value="Amidoligase_2"/>
    <property type="match status" value="1"/>
</dbReference>
<evidence type="ECO:0000313" key="1">
    <source>
        <dbReference type="EMBL" id="GAI81259.1"/>
    </source>
</evidence>
<organism evidence="1">
    <name type="scientific">marine sediment metagenome</name>
    <dbReference type="NCBI Taxonomy" id="412755"/>
    <lineage>
        <taxon>unclassified sequences</taxon>
        <taxon>metagenomes</taxon>
        <taxon>ecological metagenomes</taxon>
    </lineage>
</organism>
<dbReference type="EMBL" id="BARW01010852">
    <property type="protein sequence ID" value="GAI81259.1"/>
    <property type="molecule type" value="Genomic_DNA"/>
</dbReference>
<gene>
    <name evidence="1" type="ORF">S12H4_21172</name>
</gene>
<feature type="non-terminal residue" evidence="1">
    <location>
        <position position="1"/>
    </location>
</feature>
<reference evidence="1" key="1">
    <citation type="journal article" date="2014" name="Front. Microbiol.">
        <title>High frequency of phylogenetically diverse reductive dehalogenase-homologous genes in deep subseafloor sedimentary metagenomes.</title>
        <authorList>
            <person name="Kawai M."/>
            <person name="Futagami T."/>
            <person name="Toyoda A."/>
            <person name="Takaki Y."/>
            <person name="Nishi S."/>
            <person name="Hori S."/>
            <person name="Arai W."/>
            <person name="Tsubouchi T."/>
            <person name="Morono Y."/>
            <person name="Uchiyama I."/>
            <person name="Ito T."/>
            <person name="Fujiyama A."/>
            <person name="Inagaki F."/>
            <person name="Takami H."/>
        </authorList>
    </citation>
    <scope>NUCLEOTIDE SEQUENCE</scope>
    <source>
        <strain evidence="1">Expedition CK06-06</strain>
    </source>
</reference>
<protein>
    <recommendedName>
        <fullName evidence="2">Amidoligase enzyme</fullName>
    </recommendedName>
</protein>
<name>X1TMI1_9ZZZZ</name>
<dbReference type="InterPro" id="IPR022025">
    <property type="entry name" value="Amidoligase_2"/>
</dbReference>
<accession>X1TMI1</accession>
<evidence type="ECO:0008006" key="2">
    <source>
        <dbReference type="Google" id="ProtNLM"/>
    </source>
</evidence>